<gene>
    <name evidence="4" type="ORF">EBO15_03170</name>
</gene>
<dbReference type="Pfam" id="PF00144">
    <property type="entry name" value="Beta-lactamase"/>
    <property type="match status" value="1"/>
</dbReference>
<keyword evidence="2" id="KW-0732">Signal</keyword>
<keyword evidence="5" id="KW-1185">Reference proteome</keyword>
<dbReference type="OrthoDB" id="3499702at2"/>
<feature type="region of interest" description="Disordered" evidence="1">
    <location>
        <begin position="52"/>
        <end position="77"/>
    </location>
</feature>
<sequence length="369" mass="39353">MRPKGIGLAAATIALTVITTTTTANAATRDDPLQTALDNVVKTGQAGAIAEVRRDGTTWRGSSGRARLDRPAPPPLNGRFRAGSVTKPFTATVVLQLVAEGRIGLDDSVEHWLPGLIKGGADDITVRELLNHTSGLPDPVDALVDDDGLPRDRWRTWTLTELAQLSNALPRDPNPPGTHYNYSNNDYILLGLIIEKATGRSFRSEITRRIITPLGLHGTFLPGASPWLPAPHADGYVTVRRDGRDVTYDMTALNPTMAASAGEIVSTTADLNRFFAALLGGRLVRPDLLRQMTSGDKGFGIESTTLSCGVEIHGHGGGIPGYLTIAFTSTDTHRQVALSINRNTTTDPSPAAMAFLNTAFCPDVHGHSG</sequence>
<evidence type="ECO:0000313" key="5">
    <source>
        <dbReference type="Proteomes" id="UP000282674"/>
    </source>
</evidence>
<evidence type="ECO:0000313" key="4">
    <source>
        <dbReference type="EMBL" id="RMI47202.1"/>
    </source>
</evidence>
<keyword evidence="4" id="KW-0378">Hydrolase</keyword>
<name>A0A3M2MCF2_9ACTN</name>
<dbReference type="SUPFAM" id="SSF56601">
    <property type="entry name" value="beta-lactamase/transpeptidase-like"/>
    <property type="match status" value="1"/>
</dbReference>
<evidence type="ECO:0000256" key="2">
    <source>
        <dbReference type="SAM" id="SignalP"/>
    </source>
</evidence>
<accession>A0A3M2MCF2</accession>
<protein>
    <submittedName>
        <fullName evidence="4">Class A beta-lactamase-related serine hydrolase</fullName>
    </submittedName>
</protein>
<comment type="caution">
    <text evidence="4">The sequence shown here is derived from an EMBL/GenBank/DDBJ whole genome shotgun (WGS) entry which is preliminary data.</text>
</comment>
<evidence type="ECO:0000259" key="3">
    <source>
        <dbReference type="Pfam" id="PF00144"/>
    </source>
</evidence>
<proteinExistence type="predicted"/>
<evidence type="ECO:0000256" key="1">
    <source>
        <dbReference type="SAM" id="MobiDB-lite"/>
    </source>
</evidence>
<dbReference type="AlphaFoldDB" id="A0A3M2MCF2"/>
<dbReference type="InterPro" id="IPR050491">
    <property type="entry name" value="AmpC-like"/>
</dbReference>
<feature type="signal peptide" evidence="2">
    <location>
        <begin position="1"/>
        <end position="26"/>
    </location>
</feature>
<dbReference type="InterPro" id="IPR012338">
    <property type="entry name" value="Beta-lactam/transpept-like"/>
</dbReference>
<dbReference type="Gene3D" id="3.40.710.10">
    <property type="entry name" value="DD-peptidase/beta-lactamase superfamily"/>
    <property type="match status" value="1"/>
</dbReference>
<dbReference type="GO" id="GO:0016787">
    <property type="term" value="F:hydrolase activity"/>
    <property type="evidence" value="ECO:0007669"/>
    <property type="project" value="UniProtKB-KW"/>
</dbReference>
<dbReference type="InterPro" id="IPR001466">
    <property type="entry name" value="Beta-lactam-related"/>
</dbReference>
<dbReference type="EMBL" id="RFFG01000004">
    <property type="protein sequence ID" value="RMI47202.1"/>
    <property type="molecule type" value="Genomic_DNA"/>
</dbReference>
<dbReference type="PANTHER" id="PTHR46825:SF7">
    <property type="entry name" value="D-ALANYL-D-ALANINE CARBOXYPEPTIDASE"/>
    <property type="match status" value="1"/>
</dbReference>
<dbReference type="RefSeq" id="WP_122192769.1">
    <property type="nucleotide sequence ID" value="NZ_JBHSKC010000008.1"/>
</dbReference>
<dbReference type="Proteomes" id="UP000282674">
    <property type="component" value="Unassembled WGS sequence"/>
</dbReference>
<dbReference type="PANTHER" id="PTHR46825">
    <property type="entry name" value="D-ALANYL-D-ALANINE-CARBOXYPEPTIDASE/ENDOPEPTIDASE AMPH"/>
    <property type="match status" value="1"/>
</dbReference>
<organism evidence="4 5">
    <name type="scientific">Actinomadura harenae</name>
    <dbReference type="NCBI Taxonomy" id="2483351"/>
    <lineage>
        <taxon>Bacteria</taxon>
        <taxon>Bacillati</taxon>
        <taxon>Actinomycetota</taxon>
        <taxon>Actinomycetes</taxon>
        <taxon>Streptosporangiales</taxon>
        <taxon>Thermomonosporaceae</taxon>
        <taxon>Actinomadura</taxon>
    </lineage>
</organism>
<feature type="domain" description="Beta-lactamase-related" evidence="3">
    <location>
        <begin position="39"/>
        <end position="347"/>
    </location>
</feature>
<feature type="chain" id="PRO_5018236480" evidence="2">
    <location>
        <begin position="27"/>
        <end position="369"/>
    </location>
</feature>
<reference evidence="4 5" key="1">
    <citation type="submission" date="2018-10" db="EMBL/GenBank/DDBJ databases">
        <title>Isolation from soil.</title>
        <authorList>
            <person name="Hu J."/>
        </authorList>
    </citation>
    <scope>NUCLEOTIDE SEQUENCE [LARGE SCALE GENOMIC DNA]</scope>
    <source>
        <strain evidence="4 5">NEAU-Ht49</strain>
    </source>
</reference>